<name>A0A0A8YSZ4_ARUDO</name>
<evidence type="ECO:0000313" key="1">
    <source>
        <dbReference type="EMBL" id="JAD30174.1"/>
    </source>
</evidence>
<organism evidence="1">
    <name type="scientific">Arundo donax</name>
    <name type="common">Giant reed</name>
    <name type="synonym">Donax arundinaceus</name>
    <dbReference type="NCBI Taxonomy" id="35708"/>
    <lineage>
        <taxon>Eukaryota</taxon>
        <taxon>Viridiplantae</taxon>
        <taxon>Streptophyta</taxon>
        <taxon>Embryophyta</taxon>
        <taxon>Tracheophyta</taxon>
        <taxon>Spermatophyta</taxon>
        <taxon>Magnoliopsida</taxon>
        <taxon>Liliopsida</taxon>
        <taxon>Poales</taxon>
        <taxon>Poaceae</taxon>
        <taxon>PACMAD clade</taxon>
        <taxon>Arundinoideae</taxon>
        <taxon>Arundineae</taxon>
        <taxon>Arundo</taxon>
    </lineage>
</organism>
<protein>
    <submittedName>
        <fullName evidence="1">Uncharacterized protein</fullName>
    </submittedName>
</protein>
<accession>A0A0A8YSZ4</accession>
<reference evidence="1" key="1">
    <citation type="submission" date="2014-09" db="EMBL/GenBank/DDBJ databases">
        <authorList>
            <person name="Magalhaes I.L.F."/>
            <person name="Oliveira U."/>
            <person name="Santos F.R."/>
            <person name="Vidigal T.H.D.A."/>
            <person name="Brescovit A.D."/>
            <person name="Santos A.J."/>
        </authorList>
    </citation>
    <scope>NUCLEOTIDE SEQUENCE</scope>
    <source>
        <tissue evidence="1">Shoot tissue taken approximately 20 cm above the soil surface</tissue>
    </source>
</reference>
<dbReference type="EMBL" id="GBRH01267721">
    <property type="protein sequence ID" value="JAD30174.1"/>
    <property type="molecule type" value="Transcribed_RNA"/>
</dbReference>
<reference evidence="1" key="2">
    <citation type="journal article" date="2015" name="Data Brief">
        <title>Shoot transcriptome of the giant reed, Arundo donax.</title>
        <authorList>
            <person name="Barrero R.A."/>
            <person name="Guerrero F.D."/>
            <person name="Moolhuijzen P."/>
            <person name="Goolsby J.A."/>
            <person name="Tidwell J."/>
            <person name="Bellgard S.E."/>
            <person name="Bellgard M.I."/>
        </authorList>
    </citation>
    <scope>NUCLEOTIDE SEQUENCE</scope>
    <source>
        <tissue evidence="1">Shoot tissue taken approximately 20 cm above the soil surface</tissue>
    </source>
</reference>
<dbReference type="AlphaFoldDB" id="A0A0A8YSZ4"/>
<proteinExistence type="predicted"/>
<sequence length="18" mass="1974">MSMAMMSISWGSLTTPRS</sequence>